<name>A0A0N1PD84_LEPSE</name>
<feature type="region of interest" description="Disordered" evidence="1">
    <location>
        <begin position="184"/>
        <end position="219"/>
    </location>
</feature>
<dbReference type="OrthoDB" id="271771at2759"/>
<dbReference type="EMBL" id="LJSK01000123">
    <property type="protein sequence ID" value="KPI86604.1"/>
    <property type="molecule type" value="Genomic_DNA"/>
</dbReference>
<keyword evidence="3" id="KW-1185">Reference proteome</keyword>
<feature type="compositionally biased region" description="Polar residues" evidence="1">
    <location>
        <begin position="371"/>
        <end position="383"/>
    </location>
</feature>
<sequence length="524" mass="58131">MRKRSLAEGKEIPPPPPRRSGKTHFFDGNLQAEKGKGKQCGTAQDASSKDEELRNAALGSRTQSHVKQKGSVESKVSNPFLRKLTKMEAETQSTSFPTYDAAAEERRKKIDAKIKEERSKMLVFRDVGMDLDKPILSRDVFLVFKYFRYGIEFAVDNELERMLRYFNEHAMNELKIIQDSKLMRGPPTLSRKRRHAPRSKPSIQSLGAPAAKSDQHEHDDMAVMKQQQQSSQFQISSLFPQVRCANTRQFCSPGSITSSVANTLFTLLPTSHNSSSFASFLPSVSVGGNQNDSTTTKKSYSVKDDGLFTVMSPSMFRRPAVVIYSQLGQMFGSQADTEWRRLAYASICPGLLPYVPMPSNVAKGVKGEASGAQSPYGISSQTRKGNDGGLPRASLSSRAMPIDVISLRSADVYKYGWVQRMYVNRFAKSLSQSPSTSRSAAADEPSIAEVNNALIASTTFVGSQLLQPFYTTLGLRNYLLPHVMLVDHEGIIRWLSGGCPDANEKAVFPSLLRQLESEYYKASK</sequence>
<organism evidence="2 3">
    <name type="scientific">Leptomonas seymouri</name>
    <dbReference type="NCBI Taxonomy" id="5684"/>
    <lineage>
        <taxon>Eukaryota</taxon>
        <taxon>Discoba</taxon>
        <taxon>Euglenozoa</taxon>
        <taxon>Kinetoplastea</taxon>
        <taxon>Metakinetoplastina</taxon>
        <taxon>Trypanosomatida</taxon>
        <taxon>Trypanosomatidae</taxon>
        <taxon>Leishmaniinae</taxon>
        <taxon>Leptomonas</taxon>
    </lineage>
</organism>
<evidence type="ECO:0000256" key="1">
    <source>
        <dbReference type="SAM" id="MobiDB-lite"/>
    </source>
</evidence>
<accession>A0A0N1PD84</accession>
<dbReference type="AlphaFoldDB" id="A0A0N1PD84"/>
<feature type="region of interest" description="Disordered" evidence="1">
    <location>
        <begin position="364"/>
        <end position="392"/>
    </location>
</feature>
<comment type="caution">
    <text evidence="2">The sequence shown here is derived from an EMBL/GenBank/DDBJ whole genome shotgun (WGS) entry which is preliminary data.</text>
</comment>
<gene>
    <name evidence="2" type="ORF">ABL78_4333</name>
</gene>
<feature type="region of interest" description="Disordered" evidence="1">
    <location>
        <begin position="1"/>
        <end position="73"/>
    </location>
</feature>
<reference evidence="2 3" key="1">
    <citation type="journal article" date="2015" name="PLoS Pathog.">
        <title>Leptomonas seymouri: Adaptations to the Dixenous Life Cycle Analyzed by Genome Sequencing, Transcriptome Profiling and Co-infection with Leishmania donovani.</title>
        <authorList>
            <person name="Kraeva N."/>
            <person name="Butenko A."/>
            <person name="Hlavacova J."/>
            <person name="Kostygov A."/>
            <person name="Myskova J."/>
            <person name="Grybchuk D."/>
            <person name="Lestinova T."/>
            <person name="Votypka J."/>
            <person name="Volf P."/>
            <person name="Opperdoes F."/>
            <person name="Flegontov P."/>
            <person name="Lukes J."/>
            <person name="Yurchenko V."/>
        </authorList>
    </citation>
    <scope>NUCLEOTIDE SEQUENCE [LARGE SCALE GENOMIC DNA]</scope>
    <source>
        <strain evidence="2 3">ATCC 30220</strain>
    </source>
</reference>
<feature type="compositionally biased region" description="Basic and acidic residues" evidence="1">
    <location>
        <begin position="1"/>
        <end position="11"/>
    </location>
</feature>
<dbReference type="OMA" id="TRQFCSP"/>
<dbReference type="Proteomes" id="UP000038009">
    <property type="component" value="Unassembled WGS sequence"/>
</dbReference>
<dbReference type="VEuPathDB" id="TriTrypDB:Lsey_0123_0140"/>
<evidence type="ECO:0000313" key="2">
    <source>
        <dbReference type="EMBL" id="KPI86604.1"/>
    </source>
</evidence>
<evidence type="ECO:0000313" key="3">
    <source>
        <dbReference type="Proteomes" id="UP000038009"/>
    </source>
</evidence>
<proteinExistence type="predicted"/>
<protein>
    <submittedName>
        <fullName evidence="2">Uncharacterized protein</fullName>
    </submittedName>
</protein>